<dbReference type="GO" id="GO:0006508">
    <property type="term" value="P:proteolysis"/>
    <property type="evidence" value="ECO:0007669"/>
    <property type="project" value="UniProtKB-KW"/>
</dbReference>
<organism evidence="7 8">
    <name type="scientific">Stephanodiscus triporus</name>
    <dbReference type="NCBI Taxonomy" id="2934178"/>
    <lineage>
        <taxon>Eukaryota</taxon>
        <taxon>Sar</taxon>
        <taxon>Stramenopiles</taxon>
        <taxon>Ochrophyta</taxon>
        <taxon>Bacillariophyta</taxon>
        <taxon>Coscinodiscophyceae</taxon>
        <taxon>Thalassiosirophycidae</taxon>
        <taxon>Stephanodiscales</taxon>
        <taxon>Stephanodiscaceae</taxon>
        <taxon>Stephanodiscus</taxon>
    </lineage>
</organism>
<keyword evidence="8" id="KW-1185">Reference proteome</keyword>
<dbReference type="GO" id="GO:0008234">
    <property type="term" value="F:cysteine-type peptidase activity"/>
    <property type="evidence" value="ECO:0007669"/>
    <property type="project" value="UniProtKB-KW"/>
</dbReference>
<accession>A0ABD3QGH4</accession>
<dbReference type="EMBL" id="JALLAZ020000266">
    <property type="protein sequence ID" value="KAL3799204.1"/>
    <property type="molecule type" value="Genomic_DNA"/>
</dbReference>
<dbReference type="PROSITE" id="PS50600">
    <property type="entry name" value="ULP_PROTEASE"/>
    <property type="match status" value="1"/>
</dbReference>
<dbReference type="InterPro" id="IPR038765">
    <property type="entry name" value="Papain-like_cys_pep_sf"/>
</dbReference>
<keyword evidence="3" id="KW-0378">Hydrolase</keyword>
<feature type="region of interest" description="Disordered" evidence="5">
    <location>
        <begin position="258"/>
        <end position="315"/>
    </location>
</feature>
<reference evidence="7 8" key="1">
    <citation type="submission" date="2024-10" db="EMBL/GenBank/DDBJ databases">
        <title>Updated reference genomes for cyclostephanoid diatoms.</title>
        <authorList>
            <person name="Roberts W.R."/>
            <person name="Alverson A.J."/>
        </authorList>
    </citation>
    <scope>NUCLEOTIDE SEQUENCE [LARGE SCALE GENOMIC DNA]</scope>
    <source>
        <strain evidence="7 8">AJA276-08</strain>
    </source>
</reference>
<evidence type="ECO:0000313" key="7">
    <source>
        <dbReference type="EMBL" id="KAL3799204.1"/>
    </source>
</evidence>
<dbReference type="Proteomes" id="UP001530315">
    <property type="component" value="Unassembled WGS sequence"/>
</dbReference>
<sequence>MVWLQTYERNRMRHNLLSRRSYAAGGGAKRTPIIPALAAPTAADGGVDSSSSSGENRELEGGGGGGKEGIAIISPGFGPRRVPPPPPSSFLPHIQHRHHQRRRRIYVDSRTVRAMRAEVEDLPLPATLSSVCLALRVSDAVLEAHADATRVIRYPKNDDDDSKMKSLEIVGTFLSEMSLSSSSSSSSPEEERDRRREEFRTACITLASKGNDAMMKSWEEVEEGLSDAFLFARFDAETIVVGGGYDAIVAFGGGDDDDGGGVSTPSRAAAGVSRGADHRRQTTPPRKSAPKRASRPSPKIARPIAVPPSSSVVGTPPAAAAAAARGGRDFLSIEMYRQKIMQKIGRASFLRIFRQGEILLSRPAVVPSLLDERIERLESELPSTRRIDEIIAAKEREDMEREARESAMKLMRPLTAEERRIVVDATEGIGPPTEILAKQGADSVQRGSMQTLRPGQWLNDEVINYFLKNCLARRDEKMCARDAGRRRSHFFNSFFVQTMFDEKNNDPKLRGRYNYKNVKRWSKKVPGKDIFNLKYILCPINLDNTHWTSAVIFMEDKRIQYYDSMGGTDRSKLEGLLEYVKDEYRAKNGKELDVTEWELVSCTSDTPRQRNGYDCGVFTCMFCDFISKDCSLVFNQDHIDQCRDRIALSIMNNCAIE</sequence>
<dbReference type="PANTHER" id="PTHR12606:SF1">
    <property type="entry name" value="UBIQUITIN-LIKE-SPECIFIC PROTEASE 1A"/>
    <property type="match status" value="1"/>
</dbReference>
<dbReference type="SUPFAM" id="SSF54001">
    <property type="entry name" value="Cysteine proteinases"/>
    <property type="match status" value="1"/>
</dbReference>
<feature type="region of interest" description="Disordered" evidence="5">
    <location>
        <begin position="178"/>
        <end position="197"/>
    </location>
</feature>
<feature type="compositionally biased region" description="Low complexity" evidence="5">
    <location>
        <begin position="41"/>
        <end position="54"/>
    </location>
</feature>
<evidence type="ECO:0000259" key="6">
    <source>
        <dbReference type="PROSITE" id="PS50600"/>
    </source>
</evidence>
<keyword evidence="2" id="KW-0645">Protease</keyword>
<evidence type="ECO:0000256" key="5">
    <source>
        <dbReference type="SAM" id="MobiDB-lite"/>
    </source>
</evidence>
<evidence type="ECO:0000256" key="2">
    <source>
        <dbReference type="ARBA" id="ARBA00022670"/>
    </source>
</evidence>
<dbReference type="Pfam" id="PF02902">
    <property type="entry name" value="Peptidase_C48"/>
    <property type="match status" value="1"/>
</dbReference>
<evidence type="ECO:0000256" key="1">
    <source>
        <dbReference type="ARBA" id="ARBA00005234"/>
    </source>
</evidence>
<gene>
    <name evidence="7" type="ORF">ACHAW5_007243</name>
</gene>
<evidence type="ECO:0000256" key="4">
    <source>
        <dbReference type="ARBA" id="ARBA00022807"/>
    </source>
</evidence>
<evidence type="ECO:0000313" key="8">
    <source>
        <dbReference type="Proteomes" id="UP001530315"/>
    </source>
</evidence>
<feature type="domain" description="Ubiquitin-like protease family profile" evidence="6">
    <location>
        <begin position="442"/>
        <end position="626"/>
    </location>
</feature>
<dbReference type="InterPro" id="IPR003653">
    <property type="entry name" value="Peptidase_C48_C"/>
</dbReference>
<feature type="compositionally biased region" description="Low complexity" evidence="5">
    <location>
        <begin position="178"/>
        <end position="187"/>
    </location>
</feature>
<proteinExistence type="inferred from homology"/>
<name>A0ABD3QGH4_9STRA</name>
<dbReference type="PANTHER" id="PTHR12606">
    <property type="entry name" value="SENTRIN/SUMO-SPECIFIC PROTEASE"/>
    <property type="match status" value="1"/>
</dbReference>
<comment type="similarity">
    <text evidence="1">Belongs to the peptidase C48 family.</text>
</comment>
<feature type="region of interest" description="Disordered" evidence="5">
    <location>
        <begin position="41"/>
        <end position="102"/>
    </location>
</feature>
<dbReference type="AlphaFoldDB" id="A0ABD3QGH4"/>
<evidence type="ECO:0000256" key="3">
    <source>
        <dbReference type="ARBA" id="ARBA00022801"/>
    </source>
</evidence>
<keyword evidence="4" id="KW-0788">Thiol protease</keyword>
<protein>
    <recommendedName>
        <fullName evidence="6">Ubiquitin-like protease family profile domain-containing protein</fullName>
    </recommendedName>
</protein>
<dbReference type="Gene3D" id="3.40.395.10">
    <property type="entry name" value="Adenoviral Proteinase, Chain A"/>
    <property type="match status" value="1"/>
</dbReference>
<comment type="caution">
    <text evidence="7">The sequence shown here is derived from an EMBL/GenBank/DDBJ whole genome shotgun (WGS) entry which is preliminary data.</text>
</comment>